<evidence type="ECO:0000259" key="9">
    <source>
        <dbReference type="Pfam" id="PF12320"/>
    </source>
</evidence>
<sequence>MRFLHTADWHIGKKLHDYSLVEEQKDAFEQIKQIAKEKAVDAVVVAGDLYDRSLPSETSVALVNEMLQELNLQAKLPLLVISGNHDSATRLATGSDWFKQTDFYLHTSLAEAFEPVEFADTQFFLLPYFEMQAARNYFETETLTNLNEAMKLIVAELEKKFDPAKKHVLVAHFFAVGSLKTDSETKLEIGGLDAVSPELFEKFDYVALGHLHDRNALKAERVRYSGSLLKYSISEAKRPKGVWLIDTDPFTCEGLELTPLNDVKVLCDSYENLTTEGYQKVGQHDYISIELTDEQPILDVVGKLRQYFPQLLDVRRKHKKNHAKKIIQVEQKTPLELFDDFFLQVTGKEPTKLQQKWARESLLEITKAGEPNETTQD</sequence>
<dbReference type="EMBL" id="AZFT01000033">
    <property type="protein sequence ID" value="KRL85687.1"/>
    <property type="molecule type" value="Genomic_DNA"/>
</dbReference>
<gene>
    <name evidence="7" type="primary">sbcD</name>
    <name evidence="10" type="ORF">FC32_GL000083</name>
</gene>
<evidence type="ECO:0000256" key="4">
    <source>
        <dbReference type="ARBA" id="ARBA00022722"/>
    </source>
</evidence>
<dbReference type="OrthoDB" id="9773856at2"/>
<evidence type="ECO:0000313" key="11">
    <source>
        <dbReference type="Proteomes" id="UP000051324"/>
    </source>
</evidence>
<keyword evidence="5 7" id="KW-0378">Hydrolase</keyword>
<dbReference type="RefSeq" id="WP_025087975.1">
    <property type="nucleotide sequence ID" value="NZ_AZFT01000033.1"/>
</dbReference>
<comment type="subunit">
    <text evidence="2 7">Heterodimer of SbcC and SbcD.</text>
</comment>
<dbReference type="CDD" id="cd00840">
    <property type="entry name" value="MPP_Mre11_N"/>
    <property type="match status" value="1"/>
</dbReference>
<dbReference type="InterPro" id="IPR026843">
    <property type="entry name" value="SbcD_C"/>
</dbReference>
<keyword evidence="6 7" id="KW-0269">Exonuclease</keyword>
<dbReference type="InterPro" id="IPR050535">
    <property type="entry name" value="DNA_Repair-Maintenance_Comp"/>
</dbReference>
<keyword evidence="11" id="KW-1185">Reference proteome</keyword>
<evidence type="ECO:0000256" key="7">
    <source>
        <dbReference type="RuleBase" id="RU363069"/>
    </source>
</evidence>
<proteinExistence type="inferred from homology"/>
<evidence type="ECO:0000256" key="2">
    <source>
        <dbReference type="ARBA" id="ARBA00011322"/>
    </source>
</evidence>
<keyword evidence="7" id="KW-0233">DNA recombination</keyword>
<keyword evidence="4 7" id="KW-0540">Nuclease</keyword>
<dbReference type="Pfam" id="PF12320">
    <property type="entry name" value="SbcD_C"/>
    <property type="match status" value="1"/>
</dbReference>
<evidence type="ECO:0000259" key="8">
    <source>
        <dbReference type="Pfam" id="PF00149"/>
    </source>
</evidence>
<dbReference type="AlphaFoldDB" id="A0A0R1TWY3"/>
<dbReference type="SUPFAM" id="SSF56300">
    <property type="entry name" value="Metallo-dependent phosphatases"/>
    <property type="match status" value="1"/>
</dbReference>
<comment type="caution">
    <text evidence="10">The sequence shown here is derived from an EMBL/GenBank/DDBJ whole genome shotgun (WGS) entry which is preliminary data.</text>
</comment>
<name>A0A0R1TWY3_9LACO</name>
<evidence type="ECO:0000313" key="10">
    <source>
        <dbReference type="EMBL" id="KRL85687.1"/>
    </source>
</evidence>
<dbReference type="PANTHER" id="PTHR30337:SF0">
    <property type="entry name" value="NUCLEASE SBCCD SUBUNIT D"/>
    <property type="match status" value="1"/>
</dbReference>
<dbReference type="PANTHER" id="PTHR30337">
    <property type="entry name" value="COMPONENT OF ATP-DEPENDENT DSDNA EXONUCLEASE"/>
    <property type="match status" value="1"/>
</dbReference>
<comment type="similarity">
    <text evidence="1 7">Belongs to the SbcD family.</text>
</comment>
<feature type="domain" description="Calcineurin-like phosphoesterase" evidence="8">
    <location>
        <begin position="1"/>
        <end position="213"/>
    </location>
</feature>
<dbReference type="Pfam" id="PF00149">
    <property type="entry name" value="Metallophos"/>
    <property type="match status" value="1"/>
</dbReference>
<protein>
    <recommendedName>
        <fullName evidence="3 7">Nuclease SbcCD subunit D</fullName>
    </recommendedName>
</protein>
<dbReference type="InterPro" id="IPR004593">
    <property type="entry name" value="SbcD"/>
</dbReference>
<keyword evidence="7" id="KW-0235">DNA replication</keyword>
<dbReference type="NCBIfam" id="TIGR00619">
    <property type="entry name" value="sbcd"/>
    <property type="match status" value="1"/>
</dbReference>
<dbReference type="STRING" id="1423724.FC32_GL000083"/>
<dbReference type="eggNOG" id="COG0420">
    <property type="taxonomic scope" value="Bacteria"/>
</dbReference>
<evidence type="ECO:0000256" key="5">
    <source>
        <dbReference type="ARBA" id="ARBA00022801"/>
    </source>
</evidence>
<dbReference type="InterPro" id="IPR004843">
    <property type="entry name" value="Calcineurin-like_PHP"/>
</dbReference>
<evidence type="ECO:0000256" key="1">
    <source>
        <dbReference type="ARBA" id="ARBA00010555"/>
    </source>
</evidence>
<dbReference type="GO" id="GO:0008408">
    <property type="term" value="F:3'-5' exonuclease activity"/>
    <property type="evidence" value="ECO:0007669"/>
    <property type="project" value="InterPro"/>
</dbReference>
<keyword evidence="7" id="KW-0255">Endonuclease</keyword>
<dbReference type="GO" id="GO:0004519">
    <property type="term" value="F:endonuclease activity"/>
    <property type="evidence" value="ECO:0007669"/>
    <property type="project" value="UniProtKB-KW"/>
</dbReference>
<feature type="domain" description="Nuclease SbcCD subunit D C-terminal" evidence="9">
    <location>
        <begin position="261"/>
        <end position="345"/>
    </location>
</feature>
<dbReference type="InterPro" id="IPR041796">
    <property type="entry name" value="Mre11_N"/>
</dbReference>
<dbReference type="PATRIC" id="fig|1423724.4.peg.84"/>
<organism evidence="10 11">
    <name type="scientific">Ligilactobacillus apodemi DSM 16634 = JCM 16172</name>
    <dbReference type="NCBI Taxonomy" id="1423724"/>
    <lineage>
        <taxon>Bacteria</taxon>
        <taxon>Bacillati</taxon>
        <taxon>Bacillota</taxon>
        <taxon>Bacilli</taxon>
        <taxon>Lactobacillales</taxon>
        <taxon>Lactobacillaceae</taxon>
        <taxon>Ligilactobacillus</taxon>
    </lineage>
</organism>
<dbReference type="GO" id="GO:0006310">
    <property type="term" value="P:DNA recombination"/>
    <property type="evidence" value="ECO:0007669"/>
    <property type="project" value="UniProtKB-KW"/>
</dbReference>
<dbReference type="Proteomes" id="UP000051324">
    <property type="component" value="Unassembled WGS sequence"/>
</dbReference>
<reference evidence="10 11" key="1">
    <citation type="journal article" date="2015" name="Genome Announc.">
        <title>Expanding the biotechnology potential of lactobacilli through comparative genomics of 213 strains and associated genera.</title>
        <authorList>
            <person name="Sun Z."/>
            <person name="Harris H.M."/>
            <person name="McCann A."/>
            <person name="Guo C."/>
            <person name="Argimon S."/>
            <person name="Zhang W."/>
            <person name="Yang X."/>
            <person name="Jeffery I.B."/>
            <person name="Cooney J.C."/>
            <person name="Kagawa T.F."/>
            <person name="Liu W."/>
            <person name="Song Y."/>
            <person name="Salvetti E."/>
            <person name="Wrobel A."/>
            <person name="Rasinkangas P."/>
            <person name="Parkhill J."/>
            <person name="Rea M.C."/>
            <person name="O'Sullivan O."/>
            <person name="Ritari J."/>
            <person name="Douillard F.P."/>
            <person name="Paul Ross R."/>
            <person name="Yang R."/>
            <person name="Briner A.E."/>
            <person name="Felis G.E."/>
            <person name="de Vos W.M."/>
            <person name="Barrangou R."/>
            <person name="Klaenhammer T.R."/>
            <person name="Caufield P.W."/>
            <person name="Cui Y."/>
            <person name="Zhang H."/>
            <person name="O'Toole P.W."/>
        </authorList>
    </citation>
    <scope>NUCLEOTIDE SEQUENCE [LARGE SCALE GENOMIC DNA]</scope>
    <source>
        <strain evidence="10 11">DSM 16634</strain>
    </source>
</reference>
<dbReference type="GO" id="GO:0006260">
    <property type="term" value="P:DNA replication"/>
    <property type="evidence" value="ECO:0007669"/>
    <property type="project" value="UniProtKB-KW"/>
</dbReference>
<evidence type="ECO:0000256" key="3">
    <source>
        <dbReference type="ARBA" id="ARBA00013365"/>
    </source>
</evidence>
<dbReference type="InterPro" id="IPR029052">
    <property type="entry name" value="Metallo-depent_PP-like"/>
</dbReference>
<comment type="function">
    <text evidence="7">SbcCD cleaves DNA hairpin structures. These structures can inhibit DNA replication and are intermediates in certain DNA recombination reactions. The complex acts as a 3'-&gt;5' double strand exonuclease that can open hairpins. It also has a 5' single-strand endonuclease activity.</text>
</comment>
<accession>A0A0R1TWY3</accession>
<dbReference type="Gene3D" id="3.60.21.10">
    <property type="match status" value="1"/>
</dbReference>
<evidence type="ECO:0000256" key="6">
    <source>
        <dbReference type="ARBA" id="ARBA00022839"/>
    </source>
</evidence>